<evidence type="ECO:0000313" key="1">
    <source>
        <dbReference type="EMBL" id="EGI76456.1"/>
    </source>
</evidence>
<comment type="caution">
    <text evidence="1">The sequence shown here is derived from an EMBL/GenBank/DDBJ whole genome shotgun (WGS) entry which is preliminary data.</text>
</comment>
<evidence type="ECO:0000313" key="2">
    <source>
        <dbReference type="Proteomes" id="UP000016368"/>
    </source>
</evidence>
<dbReference type="EMBL" id="AEGR01000065">
    <property type="protein sequence ID" value="EGI76456.1"/>
    <property type="molecule type" value="Genomic_DNA"/>
</dbReference>
<dbReference type="OrthoDB" id="8912382at2"/>
<name>F3KUW3_9BURK</name>
<protein>
    <submittedName>
        <fullName evidence="1">Uncharacterized protein</fullName>
    </submittedName>
</protein>
<gene>
    <name evidence="1" type="ORF">HGR_11237</name>
</gene>
<accession>F3KUW3</accession>
<sequence>MNLDKSATDHDASMAYVMSTLSTRTLHHFAQEAKQNGESLKDAFERYEIDYAWHVLGSDRLRDATVASLAKRHHHAVTEAQRESLAGVLKSAAEAQAPELLMSFDNDVADQLADYLLASWGGAAVPASSHSSSASTL</sequence>
<proteinExistence type="predicted"/>
<dbReference type="RefSeq" id="WP_006298323.1">
    <property type="nucleotide sequence ID" value="NZ_AEGR01000065.1"/>
</dbReference>
<dbReference type="Proteomes" id="UP000016368">
    <property type="component" value="Unassembled WGS sequence"/>
</dbReference>
<dbReference type="AlphaFoldDB" id="F3KUW3"/>
<keyword evidence="2" id="KW-1185">Reference proteome</keyword>
<reference evidence="1 2" key="1">
    <citation type="journal article" date="2011" name="EMBO J.">
        <title>Structural diversity of bacterial flagellar motors.</title>
        <authorList>
            <person name="Chen S."/>
            <person name="Beeby M."/>
            <person name="Murphy G.E."/>
            <person name="Leadbetter J.R."/>
            <person name="Hendrixson D.R."/>
            <person name="Briegel A."/>
            <person name="Li Z."/>
            <person name="Shi J."/>
            <person name="Tocheva E.I."/>
            <person name="Muller A."/>
            <person name="Dobro M.J."/>
            <person name="Jensen G.J."/>
        </authorList>
    </citation>
    <scope>NUCLEOTIDE SEQUENCE [LARGE SCALE GENOMIC DNA]</scope>
    <source>
        <strain evidence="1 2">ATCC 19624</strain>
    </source>
</reference>
<organism evidence="1 2">
    <name type="scientific">Hylemonella gracilis ATCC 19624</name>
    <dbReference type="NCBI Taxonomy" id="887062"/>
    <lineage>
        <taxon>Bacteria</taxon>
        <taxon>Pseudomonadati</taxon>
        <taxon>Pseudomonadota</taxon>
        <taxon>Betaproteobacteria</taxon>
        <taxon>Burkholderiales</taxon>
        <taxon>Comamonadaceae</taxon>
        <taxon>Hylemonella</taxon>
    </lineage>
</organism>